<dbReference type="GeneID" id="117568067"/>
<gene>
    <name evidence="7 8" type="primary">LOC117568067</name>
</gene>
<keyword evidence="2" id="KW-0853">WD repeat</keyword>
<evidence type="ECO:0000259" key="5">
    <source>
        <dbReference type="PROSITE" id="PS50835"/>
    </source>
</evidence>
<sequence>MDVLSHYSSPVIEFPATQPIEKQNALVDNCTGTDPPPPGKEVSTSTQQKQHMGTQTEQLTGNTNGSVEYDERALAKWLRQIYPLVERELSQPTPLMDEDQQQQQLASQGALQDQLQVHIYQNLPMGSVENSQGLAIWLCVHTNNAPVLVTTTVAQHDDWCEHVDQQLKLFVPQRVAHGDFVIYREMKALPLKSCLRSLSTNSFNKNIFAGATMDGELFVWLYEQSRGASDANVDIKQLHSVTSTQGAAVALDWVTEQRLLACYANGTVLQWLVTKQMTLDWEYTAAVGGELSTMVSLGINDFVLGTNDGGVYRCWSTADRSSNNQLQLLTLRRHRFMVSTLLRTEMDGHRMVISCDLSGQAYYHDMRHEDEDTAQLIVQIPLPFKNAIACSRDANIIYCPSNDGALEYYRVSDGAHAHVKGALRGRGNLIRISDNGCWLITGLYGSEFQIFYIENNSKD</sequence>
<protein>
    <submittedName>
        <fullName evidence="7 8">Uncharacterized protein LOC117568067</fullName>
    </submittedName>
</protein>
<reference evidence="7 8" key="1">
    <citation type="submission" date="2025-04" db="UniProtKB">
        <authorList>
            <consortium name="RefSeq"/>
        </authorList>
    </citation>
    <scope>IDENTIFICATION</scope>
    <source>
        <strain evidence="7 8">15112-1751.03</strain>
        <tissue evidence="7 8">Whole Adult</tissue>
    </source>
</reference>
<dbReference type="PANTHER" id="PTHR12442:SF26">
    <property type="entry name" value="CYTOPLASMIC DYNEIN 2 INTERMEDIATE CHAIN 2"/>
    <property type="match status" value="1"/>
</dbReference>
<evidence type="ECO:0000256" key="2">
    <source>
        <dbReference type="ARBA" id="ARBA00022574"/>
    </source>
</evidence>
<dbReference type="Proteomes" id="UP000515160">
    <property type="component" value="Chromosome 3"/>
</dbReference>
<accession>A0A6P8WY09</accession>
<dbReference type="PROSITE" id="PS50835">
    <property type="entry name" value="IG_LIKE"/>
    <property type="match status" value="1"/>
</dbReference>
<feature type="domain" description="Ig-like" evidence="5">
    <location>
        <begin position="231"/>
        <end position="330"/>
    </location>
</feature>
<dbReference type="Gene3D" id="2.130.10.10">
    <property type="entry name" value="YVTN repeat-like/Quinoprotein amine dehydrogenase"/>
    <property type="match status" value="1"/>
</dbReference>
<keyword evidence="1" id="KW-0963">Cytoplasm</keyword>
<dbReference type="AlphaFoldDB" id="A0A6P8WY09"/>
<dbReference type="GO" id="GO:0005868">
    <property type="term" value="C:cytoplasmic dynein complex"/>
    <property type="evidence" value="ECO:0007669"/>
    <property type="project" value="TreeGrafter"/>
</dbReference>
<dbReference type="InterPro" id="IPR015943">
    <property type="entry name" value="WD40/YVTN_repeat-like_dom_sf"/>
</dbReference>
<dbReference type="PANTHER" id="PTHR12442">
    <property type="entry name" value="DYNEIN INTERMEDIATE CHAIN"/>
    <property type="match status" value="1"/>
</dbReference>
<evidence type="ECO:0000313" key="8">
    <source>
        <dbReference type="RefSeq" id="XP_034104318.1"/>
    </source>
</evidence>
<dbReference type="GO" id="GO:0042073">
    <property type="term" value="P:intraciliary transport"/>
    <property type="evidence" value="ECO:0007669"/>
    <property type="project" value="TreeGrafter"/>
</dbReference>
<proteinExistence type="predicted"/>
<dbReference type="InterPro" id="IPR036322">
    <property type="entry name" value="WD40_repeat_dom_sf"/>
</dbReference>
<organism evidence="6 8">
    <name type="scientific">Drosophila albomicans</name>
    <name type="common">Fruit fly</name>
    <dbReference type="NCBI Taxonomy" id="7291"/>
    <lineage>
        <taxon>Eukaryota</taxon>
        <taxon>Metazoa</taxon>
        <taxon>Ecdysozoa</taxon>
        <taxon>Arthropoda</taxon>
        <taxon>Hexapoda</taxon>
        <taxon>Insecta</taxon>
        <taxon>Pterygota</taxon>
        <taxon>Neoptera</taxon>
        <taxon>Endopterygota</taxon>
        <taxon>Diptera</taxon>
        <taxon>Brachycera</taxon>
        <taxon>Muscomorpha</taxon>
        <taxon>Ephydroidea</taxon>
        <taxon>Drosophilidae</taxon>
        <taxon>Drosophila</taxon>
    </lineage>
</organism>
<dbReference type="RefSeq" id="XP_034104317.1">
    <property type="nucleotide sequence ID" value="XM_034248426.2"/>
</dbReference>
<dbReference type="SUPFAM" id="SSF50978">
    <property type="entry name" value="WD40 repeat-like"/>
    <property type="match status" value="1"/>
</dbReference>
<feature type="compositionally biased region" description="Polar residues" evidence="4">
    <location>
        <begin position="42"/>
        <end position="64"/>
    </location>
</feature>
<dbReference type="InterPro" id="IPR007110">
    <property type="entry name" value="Ig-like_dom"/>
</dbReference>
<evidence type="ECO:0000256" key="1">
    <source>
        <dbReference type="ARBA" id="ARBA00022490"/>
    </source>
</evidence>
<evidence type="ECO:0000313" key="6">
    <source>
        <dbReference type="Proteomes" id="UP000515160"/>
    </source>
</evidence>
<dbReference type="GO" id="GO:0045503">
    <property type="term" value="F:dynein light chain binding"/>
    <property type="evidence" value="ECO:0007669"/>
    <property type="project" value="TreeGrafter"/>
</dbReference>
<evidence type="ECO:0000256" key="4">
    <source>
        <dbReference type="SAM" id="MobiDB-lite"/>
    </source>
</evidence>
<evidence type="ECO:0000256" key="3">
    <source>
        <dbReference type="ARBA" id="ARBA00022737"/>
    </source>
</evidence>
<dbReference type="RefSeq" id="XP_034104318.1">
    <property type="nucleotide sequence ID" value="XM_034248427.2"/>
</dbReference>
<keyword evidence="3" id="KW-0677">Repeat</keyword>
<keyword evidence="6" id="KW-1185">Reference proteome</keyword>
<dbReference type="InterPro" id="IPR050687">
    <property type="entry name" value="Dynein_IC"/>
</dbReference>
<evidence type="ECO:0000313" key="7">
    <source>
        <dbReference type="RefSeq" id="XP_034104317.1"/>
    </source>
</evidence>
<dbReference type="GO" id="GO:0045504">
    <property type="term" value="F:dynein heavy chain binding"/>
    <property type="evidence" value="ECO:0007669"/>
    <property type="project" value="TreeGrafter"/>
</dbReference>
<feature type="region of interest" description="Disordered" evidence="4">
    <location>
        <begin position="29"/>
        <end position="64"/>
    </location>
</feature>
<name>A0A6P8WY09_DROAB</name>
<dbReference type="GO" id="GO:0097014">
    <property type="term" value="C:ciliary plasm"/>
    <property type="evidence" value="ECO:0007669"/>
    <property type="project" value="TreeGrafter"/>
</dbReference>
<dbReference type="OrthoDB" id="445052at2759"/>